<dbReference type="KEGG" id="aue:C5O00_06740"/>
<dbReference type="Gene3D" id="3.40.50.720">
    <property type="entry name" value="NAD(P)-binding Rossmann-like Domain"/>
    <property type="match status" value="1"/>
</dbReference>
<name>A0A2S0I101_9FLAO</name>
<reference evidence="2 3" key="1">
    <citation type="submission" date="2018-02" db="EMBL/GenBank/DDBJ databases">
        <title>Genomic analysis of the strain RR4-38 isolated from a seawater recirculating aquaculture system.</title>
        <authorList>
            <person name="Kim Y.-S."/>
            <person name="Jang Y.H."/>
            <person name="Kim K.-H."/>
        </authorList>
    </citation>
    <scope>NUCLEOTIDE SEQUENCE [LARGE SCALE GENOMIC DNA]</scope>
    <source>
        <strain evidence="2 3">RR4-38</strain>
    </source>
</reference>
<accession>A0A2S0I101</accession>
<dbReference type="Pfam" id="PF01370">
    <property type="entry name" value="Epimerase"/>
    <property type="match status" value="1"/>
</dbReference>
<dbReference type="EMBL" id="CP027062">
    <property type="protein sequence ID" value="AVI52353.1"/>
    <property type="molecule type" value="Genomic_DNA"/>
</dbReference>
<dbReference type="GO" id="GO:0004029">
    <property type="term" value="F:aldehyde dehydrogenase (NAD+) activity"/>
    <property type="evidence" value="ECO:0007669"/>
    <property type="project" value="TreeGrafter"/>
</dbReference>
<dbReference type="InterPro" id="IPR036291">
    <property type="entry name" value="NAD(P)-bd_dom_sf"/>
</dbReference>
<dbReference type="RefSeq" id="WP_105217592.1">
    <property type="nucleotide sequence ID" value="NZ_CP027062.1"/>
</dbReference>
<organism evidence="2 3">
    <name type="scientific">Pukyongia salina</name>
    <dbReference type="NCBI Taxonomy" id="2094025"/>
    <lineage>
        <taxon>Bacteria</taxon>
        <taxon>Pseudomonadati</taxon>
        <taxon>Bacteroidota</taxon>
        <taxon>Flavobacteriia</taxon>
        <taxon>Flavobacteriales</taxon>
        <taxon>Flavobacteriaceae</taxon>
        <taxon>Pukyongia</taxon>
    </lineage>
</organism>
<gene>
    <name evidence="2" type="ORF">C5O00_06740</name>
</gene>
<dbReference type="GO" id="GO:0005737">
    <property type="term" value="C:cytoplasm"/>
    <property type="evidence" value="ECO:0007669"/>
    <property type="project" value="TreeGrafter"/>
</dbReference>
<protein>
    <submittedName>
        <fullName evidence="2">NAD-dependent epimerase</fullName>
    </submittedName>
</protein>
<feature type="domain" description="NAD-dependent epimerase/dehydratase" evidence="1">
    <location>
        <begin position="2"/>
        <end position="229"/>
    </location>
</feature>
<dbReference type="PANTHER" id="PTHR48079">
    <property type="entry name" value="PROTEIN YEEZ"/>
    <property type="match status" value="1"/>
</dbReference>
<dbReference type="OrthoDB" id="596910at2"/>
<sequence length="333" mass="37250">MVLVTGGTGLVGSHLLYFLLKKGVAVRAIHRKSSKLESVREVFKFYAEDPDFLYNSIEWMEADVTDIPALKQAFKGVTHVYHSAAYISFNPRHFQKLKKSNIEGTANIVNLCIEHKVSKLCHVSSIATLGSTTDGSLIDEQVAWNPEANNSVYAITKYGAEMEVWRGTQEGVDAVILNPALIMGSGHWRSGSGVIVNMVAKEAKYYTSGGVAIVDVQDVVNAMIMLMESEIRNDQFILAGENLRYKELLSKLAASLEVKPPSKLIPKWKLDLVRRLDWLSAKLTGSRRRLLKATVNSMYKESYYDGGKITRHLDFKYTPADETLARIGENFRK</sequence>
<evidence type="ECO:0000259" key="1">
    <source>
        <dbReference type="Pfam" id="PF01370"/>
    </source>
</evidence>
<dbReference type="PANTHER" id="PTHR48079:SF6">
    <property type="entry name" value="NAD(P)-BINDING DOMAIN-CONTAINING PROTEIN-RELATED"/>
    <property type="match status" value="1"/>
</dbReference>
<dbReference type="Proteomes" id="UP000238442">
    <property type="component" value="Chromosome"/>
</dbReference>
<evidence type="ECO:0000313" key="2">
    <source>
        <dbReference type="EMBL" id="AVI52353.1"/>
    </source>
</evidence>
<dbReference type="AlphaFoldDB" id="A0A2S0I101"/>
<dbReference type="SUPFAM" id="SSF51735">
    <property type="entry name" value="NAD(P)-binding Rossmann-fold domains"/>
    <property type="match status" value="1"/>
</dbReference>
<proteinExistence type="predicted"/>
<dbReference type="InterPro" id="IPR001509">
    <property type="entry name" value="Epimerase_deHydtase"/>
</dbReference>
<keyword evidence="3" id="KW-1185">Reference proteome</keyword>
<evidence type="ECO:0000313" key="3">
    <source>
        <dbReference type="Proteomes" id="UP000238442"/>
    </source>
</evidence>
<dbReference type="InterPro" id="IPR051783">
    <property type="entry name" value="NAD(P)-dependent_oxidoreduct"/>
</dbReference>